<proteinExistence type="inferred from homology"/>
<feature type="transmembrane region" description="Helical" evidence="10">
    <location>
        <begin position="15"/>
        <end position="36"/>
    </location>
</feature>
<dbReference type="RefSeq" id="WP_284218426.1">
    <property type="nucleotide sequence ID" value="NZ_BSOT01000007.1"/>
</dbReference>
<keyword evidence="5 10" id="KW-0132">Cell division</keyword>
<evidence type="ECO:0000256" key="1">
    <source>
        <dbReference type="ARBA" id="ARBA00004162"/>
    </source>
</evidence>
<evidence type="ECO:0000256" key="9">
    <source>
        <dbReference type="ARBA" id="ARBA00023306"/>
    </source>
</evidence>
<comment type="caution">
    <text evidence="11">The sequence shown here is derived from an EMBL/GenBank/DDBJ whole genome shotgun (WGS) entry which is preliminary data.</text>
</comment>
<keyword evidence="9 10" id="KW-0131">Cell cycle</keyword>
<evidence type="ECO:0000256" key="8">
    <source>
        <dbReference type="ARBA" id="ARBA00023136"/>
    </source>
</evidence>
<dbReference type="Pfam" id="PF02472">
    <property type="entry name" value="ExbD"/>
    <property type="match status" value="1"/>
</dbReference>
<evidence type="ECO:0000313" key="11">
    <source>
        <dbReference type="EMBL" id="GLR72066.1"/>
    </source>
</evidence>
<dbReference type="GO" id="GO:0022857">
    <property type="term" value="F:transmembrane transporter activity"/>
    <property type="evidence" value="ECO:0007669"/>
    <property type="project" value="InterPro"/>
</dbReference>
<evidence type="ECO:0000256" key="3">
    <source>
        <dbReference type="ARBA" id="ARBA00022475"/>
    </source>
</evidence>
<dbReference type="NCBIfam" id="TIGR02801">
    <property type="entry name" value="tolR"/>
    <property type="match status" value="1"/>
</dbReference>
<evidence type="ECO:0000256" key="5">
    <source>
        <dbReference type="ARBA" id="ARBA00022618"/>
    </source>
</evidence>
<protein>
    <recommendedName>
        <fullName evidence="10">Tol-Pal system protein TolR</fullName>
    </recommendedName>
</protein>
<dbReference type="EMBL" id="BSOT01000007">
    <property type="protein sequence ID" value="GLR72066.1"/>
    <property type="molecule type" value="Genomic_DNA"/>
</dbReference>
<dbReference type="PANTHER" id="PTHR30558">
    <property type="entry name" value="EXBD MEMBRANE COMPONENT OF PMF-DRIVEN MACROMOLECULE IMPORT SYSTEM"/>
    <property type="match status" value="1"/>
</dbReference>
<sequence length="140" mass="15354">MFIRRRRKRVSEINVVPYIDVMLVLLVIFMATAQVVTQGVTVDLPKAEAQTIETEQDTILIVSINGEGQYFLNIGDNADQAMSAQDVAALVRTRLEVSPQTPVVVNGDRSVSYEKVVDMMVLLQNSGAESVGLMTDPNQG</sequence>
<evidence type="ECO:0000256" key="7">
    <source>
        <dbReference type="ARBA" id="ARBA00022989"/>
    </source>
</evidence>
<keyword evidence="6 10" id="KW-0812">Transmembrane</keyword>
<accession>A0AA37SZ23</accession>
<organism evidence="11 12">
    <name type="scientific">Agaribacter marinus</name>
    <dbReference type="NCBI Taxonomy" id="1431249"/>
    <lineage>
        <taxon>Bacteria</taxon>
        <taxon>Pseudomonadati</taxon>
        <taxon>Pseudomonadota</taxon>
        <taxon>Gammaproteobacteria</taxon>
        <taxon>Alteromonadales</taxon>
        <taxon>Alteromonadaceae</taxon>
        <taxon>Agaribacter</taxon>
    </lineage>
</organism>
<comment type="subunit">
    <text evidence="10">The Tol-Pal system is composed of five core proteins: the inner membrane proteins TolA, TolQ and TolR, the periplasmic protein TolB and the outer membrane protein Pal. They form a network linking the inner and outer membranes and the peptidoglycan layer.</text>
</comment>
<dbReference type="GO" id="GO:0015031">
    <property type="term" value="P:protein transport"/>
    <property type="evidence" value="ECO:0007669"/>
    <property type="project" value="InterPro"/>
</dbReference>
<dbReference type="InterPro" id="IPR003400">
    <property type="entry name" value="ExbD"/>
</dbReference>
<comment type="similarity">
    <text evidence="2 10">Belongs to the ExbD/TolR family.</text>
</comment>
<keyword evidence="3 10" id="KW-1003">Cell membrane</keyword>
<evidence type="ECO:0000256" key="4">
    <source>
        <dbReference type="ARBA" id="ARBA00022519"/>
    </source>
</evidence>
<name>A0AA37SZ23_9ALTE</name>
<dbReference type="HAMAP" id="MF_02203">
    <property type="entry name" value="TolR"/>
    <property type="match status" value="1"/>
</dbReference>
<evidence type="ECO:0000313" key="12">
    <source>
        <dbReference type="Proteomes" id="UP001156601"/>
    </source>
</evidence>
<reference evidence="11" key="2">
    <citation type="submission" date="2023-01" db="EMBL/GenBank/DDBJ databases">
        <title>Draft genome sequence of Agaribacter marinus strain NBRC 110023.</title>
        <authorList>
            <person name="Sun Q."/>
            <person name="Mori K."/>
        </authorList>
    </citation>
    <scope>NUCLEOTIDE SEQUENCE</scope>
    <source>
        <strain evidence="11">NBRC 110023</strain>
    </source>
</reference>
<dbReference type="GO" id="GO:0005886">
    <property type="term" value="C:plasma membrane"/>
    <property type="evidence" value="ECO:0007669"/>
    <property type="project" value="UniProtKB-SubCell"/>
</dbReference>
<evidence type="ECO:0000256" key="2">
    <source>
        <dbReference type="ARBA" id="ARBA00005811"/>
    </source>
</evidence>
<reference evidence="11" key="1">
    <citation type="journal article" date="2014" name="Int. J. Syst. Evol. Microbiol.">
        <title>Complete genome sequence of Corynebacterium casei LMG S-19264T (=DSM 44701T), isolated from a smear-ripened cheese.</title>
        <authorList>
            <consortium name="US DOE Joint Genome Institute (JGI-PGF)"/>
            <person name="Walter F."/>
            <person name="Albersmeier A."/>
            <person name="Kalinowski J."/>
            <person name="Ruckert C."/>
        </authorList>
    </citation>
    <scope>NUCLEOTIDE SEQUENCE</scope>
    <source>
        <strain evidence="11">NBRC 110023</strain>
    </source>
</reference>
<comment type="subcellular location">
    <subcellularLocation>
        <location evidence="10">Cell inner membrane</location>
        <topology evidence="10">Single-pass membrane protein</topology>
    </subcellularLocation>
    <subcellularLocation>
        <location evidence="1">Cell membrane</location>
        <topology evidence="1">Single-pass membrane protein</topology>
    </subcellularLocation>
</comment>
<gene>
    <name evidence="10 11" type="primary">tolR</name>
    <name evidence="11" type="ORF">GCM10007852_29740</name>
</gene>
<evidence type="ECO:0000256" key="10">
    <source>
        <dbReference type="HAMAP-Rule" id="MF_02203"/>
    </source>
</evidence>
<keyword evidence="7 10" id="KW-1133">Transmembrane helix</keyword>
<keyword evidence="12" id="KW-1185">Reference proteome</keyword>
<dbReference type="Gene3D" id="3.30.420.270">
    <property type="match status" value="1"/>
</dbReference>
<evidence type="ECO:0000256" key="6">
    <source>
        <dbReference type="ARBA" id="ARBA00022692"/>
    </source>
</evidence>
<comment type="function">
    <text evidence="10">Part of the Tol-Pal system, which plays a role in outer membrane invagination during cell division and is important for maintaining outer membrane integrity.</text>
</comment>
<dbReference type="Proteomes" id="UP001156601">
    <property type="component" value="Unassembled WGS sequence"/>
</dbReference>
<dbReference type="GO" id="GO:0051301">
    <property type="term" value="P:cell division"/>
    <property type="evidence" value="ECO:0007669"/>
    <property type="project" value="UniProtKB-UniRule"/>
</dbReference>
<dbReference type="InterPro" id="IPR014168">
    <property type="entry name" value="Tol-Pal_TolR"/>
</dbReference>
<keyword evidence="4 10" id="KW-0997">Cell inner membrane</keyword>
<dbReference type="PANTHER" id="PTHR30558:SF7">
    <property type="entry name" value="TOL-PAL SYSTEM PROTEIN TOLR"/>
    <property type="match status" value="1"/>
</dbReference>
<dbReference type="AlphaFoldDB" id="A0AA37SZ23"/>
<keyword evidence="8 10" id="KW-0472">Membrane</keyword>